<keyword evidence="3" id="KW-0238">DNA-binding</keyword>
<keyword evidence="7" id="KW-1185">Reference proteome</keyword>
<dbReference type="RefSeq" id="XP_016494916.1">
    <property type="nucleotide sequence ID" value="XM_016639430.2"/>
</dbReference>
<proteinExistence type="predicted"/>
<evidence type="ECO:0000259" key="6">
    <source>
        <dbReference type="PROSITE" id="PS50863"/>
    </source>
</evidence>
<evidence type="ECO:0000256" key="1">
    <source>
        <dbReference type="ARBA" id="ARBA00004123"/>
    </source>
</evidence>
<evidence type="ECO:0000256" key="4">
    <source>
        <dbReference type="ARBA" id="ARBA00023163"/>
    </source>
</evidence>
<dbReference type="PANTHER" id="PTHR31674">
    <property type="entry name" value="B3 DOMAIN-CONTAINING PROTEIN REM-LIKE 3-RELATED"/>
    <property type="match status" value="1"/>
</dbReference>
<feature type="domain" description="TF-B3" evidence="6">
    <location>
        <begin position="138"/>
        <end position="232"/>
    </location>
</feature>
<dbReference type="CDD" id="cd10017">
    <property type="entry name" value="B3_DNA"/>
    <property type="match status" value="3"/>
</dbReference>
<protein>
    <submittedName>
        <fullName evidence="8">B3 domain-containing protein REM10-like isoform X1</fullName>
    </submittedName>
</protein>
<evidence type="ECO:0000256" key="3">
    <source>
        <dbReference type="ARBA" id="ARBA00023125"/>
    </source>
</evidence>
<feature type="domain" description="TF-B3" evidence="6">
    <location>
        <begin position="246"/>
        <end position="340"/>
    </location>
</feature>
<evidence type="ECO:0000256" key="2">
    <source>
        <dbReference type="ARBA" id="ARBA00023015"/>
    </source>
</evidence>
<keyword evidence="5" id="KW-0539">Nucleus</keyword>
<dbReference type="SMART" id="SM01019">
    <property type="entry name" value="B3"/>
    <property type="match status" value="3"/>
</dbReference>
<evidence type="ECO:0000256" key="5">
    <source>
        <dbReference type="ARBA" id="ARBA00023242"/>
    </source>
</evidence>
<evidence type="ECO:0000313" key="7">
    <source>
        <dbReference type="Proteomes" id="UP000790787"/>
    </source>
</evidence>
<dbReference type="Proteomes" id="UP000790787">
    <property type="component" value="Chromosome 15"/>
</dbReference>
<dbReference type="InterPro" id="IPR003340">
    <property type="entry name" value="B3_DNA-bd"/>
</dbReference>
<name>A0A1S4C180_TOBAC</name>
<keyword evidence="4" id="KW-0804">Transcription</keyword>
<dbReference type="PANTHER" id="PTHR31674:SF91">
    <property type="entry name" value="B3 DOMAIN-CONTAINING PROTEIN REM10-LIKE ISOFORM X1"/>
    <property type="match status" value="1"/>
</dbReference>
<dbReference type="SMR" id="A0A1S4C180"/>
<reference evidence="8" key="2">
    <citation type="submission" date="2025-08" db="UniProtKB">
        <authorList>
            <consortium name="RefSeq"/>
        </authorList>
    </citation>
    <scope>IDENTIFICATION</scope>
    <source>
        <tissue evidence="8">Leaf</tissue>
    </source>
</reference>
<dbReference type="GO" id="GO:0003677">
    <property type="term" value="F:DNA binding"/>
    <property type="evidence" value="ECO:0007669"/>
    <property type="project" value="UniProtKB-KW"/>
</dbReference>
<dbReference type="PROSITE" id="PS50863">
    <property type="entry name" value="B3"/>
    <property type="match status" value="3"/>
</dbReference>
<dbReference type="PaxDb" id="4097-A0A1S4C180"/>
<reference evidence="7" key="1">
    <citation type="journal article" date="2014" name="Nat. Commun.">
        <title>The tobacco genome sequence and its comparison with those of tomato and potato.</title>
        <authorList>
            <person name="Sierro N."/>
            <person name="Battey J.N."/>
            <person name="Ouadi S."/>
            <person name="Bakaher N."/>
            <person name="Bovet L."/>
            <person name="Willig A."/>
            <person name="Goepfert S."/>
            <person name="Peitsch M.C."/>
            <person name="Ivanov N.V."/>
        </authorList>
    </citation>
    <scope>NUCLEOTIDE SEQUENCE [LARGE SCALE GENOMIC DNA]</scope>
</reference>
<dbReference type="STRING" id="4097.A0A1S4C180"/>
<dbReference type="InterPro" id="IPR039218">
    <property type="entry name" value="REM_fam"/>
</dbReference>
<accession>A0A1S4C180</accession>
<dbReference type="Pfam" id="PF02362">
    <property type="entry name" value="B3"/>
    <property type="match status" value="3"/>
</dbReference>
<sequence>MKIPPKKPHFFKPMLPGFKHDLKIPIGFLKYLKGYDHIEHAVLKRDGKKWLVKLTGRRFEAGWAEFAEEHDLQLGDMLVFRHEGNMEFDVSIFGSNHCEREYAEYLEEGEVHTVEETSKNFEFKDAAAALHNPFGQSYFICTVKPYCVTNGFLRLPKQFAWANGLANKKCGLIIRDERQRSWDLRLTTYGSQVYMGGRWGEFRAANDIKVGNYIMFEVVSNGEQPVWKFHGKPNPSINSSSKAFPHFVCTIRPYCLSNDLLCIPRQFAHANGLINKKCDLIIRDERQRSWSLRLRSFGTGVCIKGGWHEFRDTNCLKEGDHIVFEVVTNGEKPIWQFRRNISGENASISFKGLTEQ</sequence>
<dbReference type="Gene3D" id="2.40.330.10">
    <property type="entry name" value="DNA-binding pseudobarrel domain"/>
    <property type="match status" value="3"/>
</dbReference>
<dbReference type="OrthoDB" id="1302041at2759"/>
<gene>
    <name evidence="8" type="primary">LOC107814101</name>
</gene>
<organism evidence="7 8">
    <name type="scientific">Nicotiana tabacum</name>
    <name type="common">Common tobacco</name>
    <dbReference type="NCBI Taxonomy" id="4097"/>
    <lineage>
        <taxon>Eukaryota</taxon>
        <taxon>Viridiplantae</taxon>
        <taxon>Streptophyta</taxon>
        <taxon>Embryophyta</taxon>
        <taxon>Tracheophyta</taxon>
        <taxon>Spermatophyta</taxon>
        <taxon>Magnoliopsida</taxon>
        <taxon>eudicotyledons</taxon>
        <taxon>Gunneridae</taxon>
        <taxon>Pentapetalae</taxon>
        <taxon>asterids</taxon>
        <taxon>lamiids</taxon>
        <taxon>Solanales</taxon>
        <taxon>Solanaceae</taxon>
        <taxon>Nicotianoideae</taxon>
        <taxon>Nicotianeae</taxon>
        <taxon>Nicotiana</taxon>
    </lineage>
</organism>
<dbReference type="GeneID" id="107814101"/>
<dbReference type="GO" id="GO:0005634">
    <property type="term" value="C:nucleus"/>
    <property type="evidence" value="ECO:0007669"/>
    <property type="project" value="UniProtKB-SubCell"/>
</dbReference>
<comment type="subcellular location">
    <subcellularLocation>
        <location evidence="1">Nucleus</location>
    </subcellularLocation>
</comment>
<dbReference type="InterPro" id="IPR015300">
    <property type="entry name" value="DNA-bd_pseudobarrel_sf"/>
</dbReference>
<dbReference type="KEGG" id="nta:107814101"/>
<evidence type="ECO:0000313" key="8">
    <source>
        <dbReference type="RefSeq" id="XP_016494916.1"/>
    </source>
</evidence>
<dbReference type="RefSeq" id="XP_016494916.1">
    <property type="nucleotide sequence ID" value="XM_016639430.1"/>
</dbReference>
<dbReference type="AlphaFoldDB" id="A0A1S4C180"/>
<dbReference type="OMA" id="KEGHHIM"/>
<keyword evidence="2" id="KW-0805">Transcription regulation</keyword>
<dbReference type="SUPFAM" id="SSF101936">
    <property type="entry name" value="DNA-binding pseudobarrel domain"/>
    <property type="match status" value="3"/>
</dbReference>
<feature type="domain" description="TF-B3" evidence="6">
    <location>
        <begin position="7"/>
        <end position="96"/>
    </location>
</feature>